<reference evidence="14" key="2">
    <citation type="journal article" date="2021" name="PeerJ">
        <title>Extensive microbial diversity within the chicken gut microbiome revealed by metagenomics and culture.</title>
        <authorList>
            <person name="Gilroy R."/>
            <person name="Ravi A."/>
            <person name="Getino M."/>
            <person name="Pursley I."/>
            <person name="Horton D.L."/>
            <person name="Alikhan N.F."/>
            <person name="Baker D."/>
            <person name="Gharbi K."/>
            <person name="Hall N."/>
            <person name="Watson M."/>
            <person name="Adriaenssens E.M."/>
            <person name="Foster-Nyarko E."/>
            <person name="Jarju S."/>
            <person name="Secka A."/>
            <person name="Antonio M."/>
            <person name="Oren A."/>
            <person name="Chaudhuri R.R."/>
            <person name="La Ragione R."/>
            <person name="Hildebrand F."/>
            <person name="Pallen M.J."/>
        </authorList>
    </citation>
    <scope>NUCLEOTIDE SEQUENCE</scope>
    <source>
        <strain evidence="14">ChiSjej2B20-13462</strain>
    </source>
</reference>
<dbReference type="NCBIfam" id="TIGR01072">
    <property type="entry name" value="murA"/>
    <property type="match status" value="1"/>
</dbReference>
<keyword evidence="3 12" id="KW-0963">Cytoplasm</keyword>
<evidence type="ECO:0000256" key="3">
    <source>
        <dbReference type="ARBA" id="ARBA00022490"/>
    </source>
</evidence>
<feature type="active site" description="Proton donor" evidence="12">
    <location>
        <position position="116"/>
    </location>
</feature>
<dbReference type="HAMAP" id="MF_00111">
    <property type="entry name" value="MurA"/>
    <property type="match status" value="1"/>
</dbReference>
<feature type="modified residue" description="2-(S-cysteinyl)pyruvic acid O-phosphothioketal" evidence="12">
    <location>
        <position position="116"/>
    </location>
</feature>
<dbReference type="GO" id="GO:0005737">
    <property type="term" value="C:cytoplasm"/>
    <property type="evidence" value="ECO:0007669"/>
    <property type="project" value="UniProtKB-SubCell"/>
</dbReference>
<evidence type="ECO:0000313" key="15">
    <source>
        <dbReference type="Proteomes" id="UP000886874"/>
    </source>
</evidence>
<sequence length="428" mass="44338">MEALLIDGGRPLKGCIAISGSKNAALPILAATVAHGAQYTISRCPAITDVALAGEIIEALGGSVSRRGDTLRVDTRNVRRHAIPGSLMGRMRASVLFLGALLTRFGAAALTMPGGCPLGRRPIDLHLDAVARMGTSVVLREGSILCEAPALHGAAIELLFPSVGATENVLLTAVGCGGTVVLQNAAREPEIEDLGRFLQAMGADIAGLGTDTITIRGGAPLHGASYTVMADRIETATFLCACAGCGGDVALTGTDGKYIGPVLDALTDAGCEICRGRDTVTLRSEGRLRAVSEIATAPYPGFPTDVQAPMMAALLRARGESRFAETIFERRFAHVAQLRKFGAEIEVVGAGATVRGVEALRPALVEGTDLRGAASLVLAALQAPGESAVTGIKHLRRGYDKLEEKLRALGASICTGKNPTGNFPSDRV</sequence>
<dbReference type="GO" id="GO:0071555">
    <property type="term" value="P:cell wall organization"/>
    <property type="evidence" value="ECO:0007669"/>
    <property type="project" value="UniProtKB-KW"/>
</dbReference>
<dbReference type="Gene3D" id="3.65.10.10">
    <property type="entry name" value="Enolpyruvate transferase domain"/>
    <property type="match status" value="2"/>
</dbReference>
<dbReference type="AlphaFoldDB" id="A0A9D0Z6U6"/>
<organism evidence="14 15">
    <name type="scientific">Candidatus Avoscillospira stercorigallinarum</name>
    <dbReference type="NCBI Taxonomy" id="2840708"/>
    <lineage>
        <taxon>Bacteria</taxon>
        <taxon>Bacillati</taxon>
        <taxon>Bacillota</taxon>
        <taxon>Clostridia</taxon>
        <taxon>Eubacteriales</taxon>
        <taxon>Oscillospiraceae</taxon>
        <taxon>Oscillospiraceae incertae sedis</taxon>
        <taxon>Candidatus Avoscillospira</taxon>
    </lineage>
</organism>
<keyword evidence="12" id="KW-0670">Pyruvate</keyword>
<evidence type="ECO:0000256" key="2">
    <source>
        <dbReference type="ARBA" id="ARBA00004752"/>
    </source>
</evidence>
<proteinExistence type="inferred from homology"/>
<feature type="binding site" evidence="12">
    <location>
        <position position="305"/>
    </location>
    <ligand>
        <name>UDP-N-acetyl-alpha-D-glucosamine</name>
        <dbReference type="ChEBI" id="CHEBI:57705"/>
    </ligand>
</feature>
<evidence type="ECO:0000256" key="7">
    <source>
        <dbReference type="ARBA" id="ARBA00022984"/>
    </source>
</evidence>
<evidence type="ECO:0000259" key="13">
    <source>
        <dbReference type="Pfam" id="PF00275"/>
    </source>
</evidence>
<keyword evidence="8 12" id="KW-0131">Cell cycle</keyword>
<evidence type="ECO:0000313" key="14">
    <source>
        <dbReference type="EMBL" id="HIQ68923.1"/>
    </source>
</evidence>
<comment type="caution">
    <text evidence="12">Lacks conserved residue(s) required for the propagation of feature annotation.</text>
</comment>
<evidence type="ECO:0000256" key="11">
    <source>
        <dbReference type="ARBA" id="ARBA00047527"/>
    </source>
</evidence>
<dbReference type="GO" id="GO:0009252">
    <property type="term" value="P:peptidoglycan biosynthetic process"/>
    <property type="evidence" value="ECO:0007669"/>
    <property type="project" value="UniProtKB-UniRule"/>
</dbReference>
<comment type="similarity">
    <text evidence="10 12">Belongs to the EPSP synthase family. MurA subfamily.</text>
</comment>
<dbReference type="GO" id="GO:0008760">
    <property type="term" value="F:UDP-N-acetylglucosamine 1-carboxyvinyltransferase activity"/>
    <property type="evidence" value="ECO:0007669"/>
    <property type="project" value="UniProtKB-UniRule"/>
</dbReference>
<dbReference type="InterPro" id="IPR013792">
    <property type="entry name" value="RNA3'P_cycl/enolpyr_Trfase_a/b"/>
</dbReference>
<comment type="subcellular location">
    <subcellularLocation>
        <location evidence="1 12">Cytoplasm</location>
    </subcellularLocation>
</comment>
<protein>
    <recommendedName>
        <fullName evidence="12">UDP-N-acetylglucosamine 1-carboxyvinyltransferase</fullName>
        <ecNumber evidence="12">2.5.1.7</ecNumber>
    </recommendedName>
    <alternativeName>
        <fullName evidence="12">Enoylpyruvate transferase</fullName>
    </alternativeName>
    <alternativeName>
        <fullName evidence="12">UDP-N-acetylglucosamine enolpyruvyl transferase</fullName>
        <shortName evidence="12">EPT</shortName>
    </alternativeName>
</protein>
<comment type="pathway">
    <text evidence="2 12">Cell wall biogenesis; peptidoglycan biosynthesis.</text>
</comment>
<dbReference type="InterPro" id="IPR050068">
    <property type="entry name" value="MurA_subfamily"/>
</dbReference>
<evidence type="ECO:0000256" key="1">
    <source>
        <dbReference type="ARBA" id="ARBA00004496"/>
    </source>
</evidence>
<feature type="domain" description="Enolpyruvate transferase" evidence="13">
    <location>
        <begin position="7"/>
        <end position="406"/>
    </location>
</feature>
<comment type="catalytic activity">
    <reaction evidence="11 12">
        <text>phosphoenolpyruvate + UDP-N-acetyl-alpha-D-glucosamine = UDP-N-acetyl-3-O-(1-carboxyvinyl)-alpha-D-glucosamine + phosphate</text>
        <dbReference type="Rhea" id="RHEA:18681"/>
        <dbReference type="ChEBI" id="CHEBI:43474"/>
        <dbReference type="ChEBI" id="CHEBI:57705"/>
        <dbReference type="ChEBI" id="CHEBI:58702"/>
        <dbReference type="ChEBI" id="CHEBI:68483"/>
        <dbReference type="EC" id="2.5.1.7"/>
    </reaction>
</comment>
<dbReference type="InterPro" id="IPR005750">
    <property type="entry name" value="UDP_GlcNAc_COvinyl_MurA"/>
</dbReference>
<dbReference type="EC" id="2.5.1.7" evidence="12"/>
<dbReference type="SUPFAM" id="SSF55205">
    <property type="entry name" value="EPT/RTPC-like"/>
    <property type="match status" value="1"/>
</dbReference>
<dbReference type="NCBIfam" id="NF006873">
    <property type="entry name" value="PRK09369.1"/>
    <property type="match status" value="1"/>
</dbReference>
<dbReference type="GO" id="GO:0008360">
    <property type="term" value="P:regulation of cell shape"/>
    <property type="evidence" value="ECO:0007669"/>
    <property type="project" value="UniProtKB-KW"/>
</dbReference>
<dbReference type="EMBL" id="DVFN01000015">
    <property type="protein sequence ID" value="HIQ68923.1"/>
    <property type="molecule type" value="Genomic_DNA"/>
</dbReference>
<evidence type="ECO:0000256" key="12">
    <source>
        <dbReference type="HAMAP-Rule" id="MF_00111"/>
    </source>
</evidence>
<dbReference type="GO" id="GO:0051301">
    <property type="term" value="P:cell division"/>
    <property type="evidence" value="ECO:0007669"/>
    <property type="project" value="UniProtKB-KW"/>
</dbReference>
<evidence type="ECO:0000256" key="6">
    <source>
        <dbReference type="ARBA" id="ARBA00022960"/>
    </source>
</evidence>
<dbReference type="PANTHER" id="PTHR43783">
    <property type="entry name" value="UDP-N-ACETYLGLUCOSAMINE 1-CARBOXYVINYLTRANSFERASE"/>
    <property type="match status" value="1"/>
</dbReference>
<feature type="binding site" evidence="12">
    <location>
        <begin position="121"/>
        <end position="125"/>
    </location>
    <ligand>
        <name>UDP-N-acetyl-alpha-D-glucosamine</name>
        <dbReference type="ChEBI" id="CHEBI:57705"/>
    </ligand>
</feature>
<accession>A0A9D0Z6U6</accession>
<keyword evidence="9 12" id="KW-0961">Cell wall biogenesis/degradation</keyword>
<dbReference type="Pfam" id="PF00275">
    <property type="entry name" value="EPSP_synthase"/>
    <property type="match status" value="1"/>
</dbReference>
<feature type="binding site" evidence="12">
    <location>
        <position position="327"/>
    </location>
    <ligand>
        <name>UDP-N-acetyl-alpha-D-glucosamine</name>
        <dbReference type="ChEBI" id="CHEBI:57705"/>
    </ligand>
</feature>
<keyword evidence="5 12" id="KW-0808">Transferase</keyword>
<feature type="binding site" evidence="12">
    <location>
        <begin position="22"/>
        <end position="23"/>
    </location>
    <ligand>
        <name>phosphoenolpyruvate</name>
        <dbReference type="ChEBI" id="CHEBI:58702"/>
    </ligand>
</feature>
<dbReference type="InterPro" id="IPR036968">
    <property type="entry name" value="Enolpyruvate_Tfrase_sf"/>
</dbReference>
<comment type="function">
    <text evidence="12">Cell wall formation. Adds enolpyruvyl to UDP-N-acetylglucosamine.</text>
</comment>
<keyword evidence="7 12" id="KW-0573">Peptidoglycan synthesis</keyword>
<evidence type="ECO:0000256" key="8">
    <source>
        <dbReference type="ARBA" id="ARBA00023306"/>
    </source>
</evidence>
<keyword evidence="4 12" id="KW-0132">Cell division</keyword>
<comment type="caution">
    <text evidence="14">The sequence shown here is derived from an EMBL/GenBank/DDBJ whole genome shotgun (WGS) entry which is preliminary data.</text>
</comment>
<dbReference type="InterPro" id="IPR001986">
    <property type="entry name" value="Enolpyruvate_Tfrase_dom"/>
</dbReference>
<evidence type="ECO:0000256" key="9">
    <source>
        <dbReference type="ARBA" id="ARBA00023316"/>
    </source>
</evidence>
<dbReference type="CDD" id="cd01555">
    <property type="entry name" value="UdpNAET"/>
    <property type="match status" value="1"/>
</dbReference>
<evidence type="ECO:0000256" key="4">
    <source>
        <dbReference type="ARBA" id="ARBA00022618"/>
    </source>
</evidence>
<evidence type="ECO:0000256" key="5">
    <source>
        <dbReference type="ARBA" id="ARBA00022679"/>
    </source>
</evidence>
<dbReference type="Proteomes" id="UP000886874">
    <property type="component" value="Unassembled WGS sequence"/>
</dbReference>
<keyword evidence="6 12" id="KW-0133">Cell shape</keyword>
<dbReference type="PANTHER" id="PTHR43783:SF1">
    <property type="entry name" value="UDP-N-ACETYLGLUCOSAMINE 1-CARBOXYVINYLTRANSFERASE"/>
    <property type="match status" value="1"/>
</dbReference>
<name>A0A9D0Z6U6_9FIRM</name>
<evidence type="ECO:0000256" key="10">
    <source>
        <dbReference type="ARBA" id="ARBA00038367"/>
    </source>
</evidence>
<gene>
    <name evidence="12 14" type="primary">murA</name>
    <name evidence="14" type="ORF">IAA67_01110</name>
</gene>
<feature type="binding site" evidence="12">
    <location>
        <position position="92"/>
    </location>
    <ligand>
        <name>UDP-N-acetyl-alpha-D-glucosamine</name>
        <dbReference type="ChEBI" id="CHEBI:57705"/>
    </ligand>
</feature>
<dbReference type="GO" id="GO:0019277">
    <property type="term" value="P:UDP-N-acetylgalactosamine biosynthetic process"/>
    <property type="evidence" value="ECO:0007669"/>
    <property type="project" value="InterPro"/>
</dbReference>
<reference evidence="14" key="1">
    <citation type="submission" date="2020-10" db="EMBL/GenBank/DDBJ databases">
        <authorList>
            <person name="Gilroy R."/>
        </authorList>
    </citation>
    <scope>NUCLEOTIDE SEQUENCE</scope>
    <source>
        <strain evidence="14">ChiSjej2B20-13462</strain>
    </source>
</reference>